<evidence type="ECO:0000313" key="5">
    <source>
        <dbReference type="WBParaSite" id="PDA_v2.g11640.t1"/>
    </source>
</evidence>
<dbReference type="PROSITE" id="PS00329">
    <property type="entry name" value="HSP70_2"/>
    <property type="match status" value="1"/>
</dbReference>
<comment type="similarity">
    <text evidence="1">Belongs to the heat shock protein 70 family.</text>
</comment>
<dbReference type="InterPro" id="IPR018181">
    <property type="entry name" value="Heat_shock_70_CS"/>
</dbReference>
<organism evidence="4 5">
    <name type="scientific">Panagrolaimus davidi</name>
    <dbReference type="NCBI Taxonomy" id="227884"/>
    <lineage>
        <taxon>Eukaryota</taxon>
        <taxon>Metazoa</taxon>
        <taxon>Ecdysozoa</taxon>
        <taxon>Nematoda</taxon>
        <taxon>Chromadorea</taxon>
        <taxon>Rhabditida</taxon>
        <taxon>Tylenchina</taxon>
        <taxon>Panagrolaimomorpha</taxon>
        <taxon>Panagrolaimoidea</taxon>
        <taxon>Panagrolaimidae</taxon>
        <taxon>Panagrolaimus</taxon>
    </lineage>
</organism>
<dbReference type="InterPro" id="IPR013126">
    <property type="entry name" value="Hsp_70_fam"/>
</dbReference>
<accession>A0A914P1G6</accession>
<protein>
    <submittedName>
        <fullName evidence="5">Hsp70 family protein</fullName>
    </submittedName>
</protein>
<dbReference type="InterPro" id="IPR043129">
    <property type="entry name" value="ATPase_NBD"/>
</dbReference>
<dbReference type="SUPFAM" id="SSF53067">
    <property type="entry name" value="Actin-like ATPase domain"/>
    <property type="match status" value="2"/>
</dbReference>
<evidence type="ECO:0000256" key="3">
    <source>
        <dbReference type="ARBA" id="ARBA00022840"/>
    </source>
</evidence>
<evidence type="ECO:0000313" key="4">
    <source>
        <dbReference type="Proteomes" id="UP000887578"/>
    </source>
</evidence>
<dbReference type="PANTHER" id="PTHR19375">
    <property type="entry name" value="HEAT SHOCK PROTEIN 70KDA"/>
    <property type="match status" value="1"/>
</dbReference>
<sequence>MPYFNIVYSLLNEASNYHPLTEAFGIDLGTSRSALAVHRFHENADILDVVPDQRDAESLLYSWAKNAMKEAAKLANIEVLRFIPEPTAAALSYCSEMRRQLNDNEKIFVFDLGGGTFDISIFNVNNAKLIELCQHSNLKLGGSNFDNILFNYAKETFLKEHELDLTYKENDLFIKSIIAKEALTESEFTNINFQKYINDNDDEVDVDITREKFQDLSESLLDELKEDVDKALQKAHLNANDITLVIKVGGSCAMPMIRSLIVDIFQNAEVNFGDPQHEVAKGAALYAASILPQKE</sequence>
<evidence type="ECO:0000256" key="1">
    <source>
        <dbReference type="ARBA" id="ARBA00007381"/>
    </source>
</evidence>
<name>A0A914P1G6_9BILA</name>
<keyword evidence="3" id="KW-0067">ATP-binding</keyword>
<dbReference type="Pfam" id="PF00012">
    <property type="entry name" value="HSP70"/>
    <property type="match status" value="1"/>
</dbReference>
<keyword evidence="2" id="KW-0547">Nucleotide-binding</keyword>
<dbReference type="Gene3D" id="3.90.640.10">
    <property type="entry name" value="Actin, Chain A, domain 4"/>
    <property type="match status" value="1"/>
</dbReference>
<keyword evidence="4" id="KW-1185">Reference proteome</keyword>
<proteinExistence type="inferred from homology"/>
<dbReference type="GO" id="GO:0140662">
    <property type="term" value="F:ATP-dependent protein folding chaperone"/>
    <property type="evidence" value="ECO:0007669"/>
    <property type="project" value="InterPro"/>
</dbReference>
<reference evidence="5" key="1">
    <citation type="submission" date="2022-11" db="UniProtKB">
        <authorList>
            <consortium name="WormBaseParasite"/>
        </authorList>
    </citation>
    <scope>IDENTIFICATION</scope>
</reference>
<evidence type="ECO:0000256" key="2">
    <source>
        <dbReference type="ARBA" id="ARBA00022741"/>
    </source>
</evidence>
<dbReference type="GO" id="GO:0006950">
    <property type="term" value="P:response to stress"/>
    <property type="evidence" value="ECO:0007669"/>
    <property type="project" value="UniProtKB-ARBA"/>
</dbReference>
<dbReference type="PROSITE" id="PS00297">
    <property type="entry name" value="HSP70_1"/>
    <property type="match status" value="1"/>
</dbReference>
<dbReference type="GO" id="GO:0005524">
    <property type="term" value="F:ATP binding"/>
    <property type="evidence" value="ECO:0007669"/>
    <property type="project" value="UniProtKB-KW"/>
</dbReference>
<dbReference type="WBParaSite" id="PDA_v2.g11640.t1">
    <property type="protein sequence ID" value="PDA_v2.g11640.t1"/>
    <property type="gene ID" value="PDA_v2.g11640"/>
</dbReference>
<dbReference type="Gene3D" id="3.30.420.40">
    <property type="match status" value="2"/>
</dbReference>
<dbReference type="AlphaFoldDB" id="A0A914P1G6"/>
<dbReference type="Proteomes" id="UP000887578">
    <property type="component" value="Unplaced"/>
</dbReference>